<keyword evidence="11 12" id="KW-0807">Transducer</keyword>
<comment type="subcellular location">
    <subcellularLocation>
        <location evidence="1">Cell membrane</location>
        <topology evidence="1">Multi-pass membrane protein</topology>
    </subcellularLocation>
</comment>
<keyword evidence="3" id="KW-1003">Cell membrane</keyword>
<dbReference type="GO" id="GO:0009755">
    <property type="term" value="P:hormone-mediated signaling pathway"/>
    <property type="evidence" value="ECO:0007669"/>
    <property type="project" value="TreeGrafter"/>
</dbReference>
<dbReference type="InterPro" id="IPR000276">
    <property type="entry name" value="GPCR_Rhodpsn"/>
</dbReference>
<comment type="caution">
    <text evidence="15">The sequence shown here is derived from an EMBL/GenBank/DDBJ whole genome shotgun (WGS) entry which is preliminary data.</text>
</comment>
<dbReference type="PANTHER" id="PTHR24372:SF80">
    <property type="entry name" value="FI21465P1-RELATED"/>
    <property type="match status" value="1"/>
</dbReference>
<dbReference type="AlphaFoldDB" id="A0A8J2HEV2"/>
<dbReference type="GO" id="GO:0005886">
    <property type="term" value="C:plasma membrane"/>
    <property type="evidence" value="ECO:0007669"/>
    <property type="project" value="UniProtKB-SubCell"/>
</dbReference>
<keyword evidence="4" id="KW-0433">Leucine-rich repeat</keyword>
<keyword evidence="8 12" id="KW-0297">G-protein coupled receptor</keyword>
<evidence type="ECO:0000256" key="13">
    <source>
        <dbReference type="SAM" id="Phobius"/>
    </source>
</evidence>
<evidence type="ECO:0000256" key="9">
    <source>
        <dbReference type="ARBA" id="ARBA00023136"/>
    </source>
</evidence>
<evidence type="ECO:0000313" key="15">
    <source>
        <dbReference type="EMBL" id="CAG5093741.1"/>
    </source>
</evidence>
<dbReference type="InterPro" id="IPR003591">
    <property type="entry name" value="Leu-rich_rpt_typical-subtyp"/>
</dbReference>
<dbReference type="Pfam" id="PF13855">
    <property type="entry name" value="LRR_8"/>
    <property type="match status" value="1"/>
</dbReference>
<dbReference type="PROSITE" id="PS51450">
    <property type="entry name" value="LRR"/>
    <property type="match status" value="2"/>
</dbReference>
<evidence type="ECO:0000256" key="7">
    <source>
        <dbReference type="ARBA" id="ARBA00022989"/>
    </source>
</evidence>
<dbReference type="SUPFAM" id="SSF52058">
    <property type="entry name" value="L domain-like"/>
    <property type="match status" value="1"/>
</dbReference>
<evidence type="ECO:0000313" key="16">
    <source>
        <dbReference type="Proteomes" id="UP000786811"/>
    </source>
</evidence>
<feature type="transmembrane region" description="Helical" evidence="13">
    <location>
        <begin position="161"/>
        <end position="185"/>
    </location>
</feature>
<evidence type="ECO:0000256" key="2">
    <source>
        <dbReference type="ARBA" id="ARBA00010663"/>
    </source>
</evidence>
<evidence type="ECO:0000256" key="1">
    <source>
        <dbReference type="ARBA" id="ARBA00004651"/>
    </source>
</evidence>
<dbReference type="Pfam" id="PF00001">
    <property type="entry name" value="7tm_1"/>
    <property type="match status" value="1"/>
</dbReference>
<dbReference type="PANTHER" id="PTHR24372">
    <property type="entry name" value="GLYCOPROTEIN HORMONE RECEPTOR"/>
    <property type="match status" value="1"/>
</dbReference>
<keyword evidence="10 12" id="KW-0675">Receptor</keyword>
<dbReference type="PROSITE" id="PS00237">
    <property type="entry name" value="G_PROTEIN_RECEP_F1_1"/>
    <property type="match status" value="1"/>
</dbReference>
<keyword evidence="7 13" id="KW-1133">Transmembrane helix</keyword>
<dbReference type="EMBL" id="CAJNRD030001120">
    <property type="protein sequence ID" value="CAG5093741.1"/>
    <property type="molecule type" value="Genomic_DNA"/>
</dbReference>
<proteinExistence type="inferred from homology"/>
<keyword evidence="5 12" id="KW-0812">Transmembrane</keyword>
<feature type="domain" description="G-protein coupled receptors family 1 profile" evidence="14">
    <location>
        <begin position="144"/>
        <end position="401"/>
    </location>
</feature>
<evidence type="ECO:0000256" key="8">
    <source>
        <dbReference type="ARBA" id="ARBA00023040"/>
    </source>
</evidence>
<evidence type="ECO:0000259" key="14">
    <source>
        <dbReference type="PROSITE" id="PS50262"/>
    </source>
</evidence>
<feature type="transmembrane region" description="Helical" evidence="13">
    <location>
        <begin position="383"/>
        <end position="403"/>
    </location>
</feature>
<feature type="transmembrane region" description="Helical" evidence="13">
    <location>
        <begin position="132"/>
        <end position="155"/>
    </location>
</feature>
<dbReference type="GO" id="GO:0008528">
    <property type="term" value="F:G protein-coupled peptide receptor activity"/>
    <property type="evidence" value="ECO:0007669"/>
    <property type="project" value="TreeGrafter"/>
</dbReference>
<dbReference type="InterPro" id="IPR017452">
    <property type="entry name" value="GPCR_Rhodpsn_7TM"/>
</dbReference>
<dbReference type="Gene3D" id="1.20.1070.10">
    <property type="entry name" value="Rhodopsin 7-helix transmembrane proteins"/>
    <property type="match status" value="1"/>
</dbReference>
<evidence type="ECO:0000256" key="10">
    <source>
        <dbReference type="ARBA" id="ARBA00023170"/>
    </source>
</evidence>
<feature type="transmembrane region" description="Helical" evidence="13">
    <location>
        <begin position="257"/>
        <end position="275"/>
    </location>
</feature>
<dbReference type="InterPro" id="IPR032675">
    <property type="entry name" value="LRR_dom_sf"/>
</dbReference>
<feature type="transmembrane region" description="Helical" evidence="13">
    <location>
        <begin position="350"/>
        <end position="371"/>
    </location>
</feature>
<name>A0A8J2HEV2_COTCN</name>
<evidence type="ECO:0000256" key="12">
    <source>
        <dbReference type="RuleBase" id="RU000688"/>
    </source>
</evidence>
<dbReference type="GO" id="GO:0007189">
    <property type="term" value="P:adenylate cyclase-activating G protein-coupled receptor signaling pathway"/>
    <property type="evidence" value="ECO:0007669"/>
    <property type="project" value="TreeGrafter"/>
</dbReference>
<evidence type="ECO:0000256" key="6">
    <source>
        <dbReference type="ARBA" id="ARBA00022737"/>
    </source>
</evidence>
<evidence type="ECO:0000256" key="3">
    <source>
        <dbReference type="ARBA" id="ARBA00022475"/>
    </source>
</evidence>
<dbReference type="PROSITE" id="PS50262">
    <property type="entry name" value="G_PROTEIN_RECEP_F1_2"/>
    <property type="match status" value="1"/>
</dbReference>
<keyword evidence="6" id="KW-0677">Repeat</keyword>
<dbReference type="PRINTS" id="PR00237">
    <property type="entry name" value="GPCRRHODOPSN"/>
</dbReference>
<dbReference type="Gene3D" id="3.80.10.10">
    <property type="entry name" value="Ribonuclease Inhibitor"/>
    <property type="match status" value="1"/>
</dbReference>
<sequence length="420" mass="47951">MSHSGVQCLDFSGNEIDYISHELLNYFPNLKFLNLEKNKISNISSGAFKSFVELVDLNLSGNKLRDLPDDLFNYNLRLQILDLDDITIEDDEENALNRFQELSIIIFKTLRYCQIYGVSSLSDLLSKPLLRVAVWGISVVTLVGNTLVLWGRFIYKDENRVLSIVIRNLAVADMLMGVYLLAIGLEDFNLRDMYNKEANKWISSWQCTFLGMIAMISCEVSVLILSFMSIERFIVIVIAPFSEAPSYFTCRSVTTSMIIIWIIGILLSVIPGIYWRESTRFYGLNGMCFPLHIDEAFMIGWQYSAFIFLGVNLLGLIIIGSVYLGMFLSIRRIRQNTPLTIGDSEIALRFFFIVLTDALCSAPVILLKILALQKYPILPCVHAWVVVFILPVNGAINPILYTFTVPKFKKQFSEYCFRRI</sequence>
<gene>
    <name evidence="15" type="ORF">HICCMSTLAB_LOCUS7067</name>
</gene>
<feature type="transmembrane region" description="Helical" evidence="13">
    <location>
        <begin position="305"/>
        <end position="330"/>
    </location>
</feature>
<dbReference type="InterPro" id="IPR001611">
    <property type="entry name" value="Leu-rich_rpt"/>
</dbReference>
<comment type="similarity">
    <text evidence="2 12">Belongs to the G-protein coupled receptor 1 family.</text>
</comment>
<keyword evidence="16" id="KW-1185">Reference proteome</keyword>
<reference evidence="15" key="1">
    <citation type="submission" date="2021-04" db="EMBL/GenBank/DDBJ databases">
        <authorList>
            <person name="Chebbi M.A.C M."/>
        </authorList>
    </citation>
    <scope>NUCLEOTIDE SEQUENCE</scope>
</reference>
<evidence type="ECO:0000256" key="4">
    <source>
        <dbReference type="ARBA" id="ARBA00022614"/>
    </source>
</evidence>
<organism evidence="15 16">
    <name type="scientific">Cotesia congregata</name>
    <name type="common">Parasitoid wasp</name>
    <name type="synonym">Apanteles congregatus</name>
    <dbReference type="NCBI Taxonomy" id="51543"/>
    <lineage>
        <taxon>Eukaryota</taxon>
        <taxon>Metazoa</taxon>
        <taxon>Ecdysozoa</taxon>
        <taxon>Arthropoda</taxon>
        <taxon>Hexapoda</taxon>
        <taxon>Insecta</taxon>
        <taxon>Pterygota</taxon>
        <taxon>Neoptera</taxon>
        <taxon>Endopterygota</taxon>
        <taxon>Hymenoptera</taxon>
        <taxon>Apocrita</taxon>
        <taxon>Ichneumonoidea</taxon>
        <taxon>Braconidae</taxon>
        <taxon>Microgastrinae</taxon>
        <taxon>Cotesia</taxon>
    </lineage>
</organism>
<evidence type="ECO:0000256" key="5">
    <source>
        <dbReference type="ARBA" id="ARBA00022692"/>
    </source>
</evidence>
<evidence type="ECO:0000256" key="11">
    <source>
        <dbReference type="ARBA" id="ARBA00023224"/>
    </source>
</evidence>
<dbReference type="SUPFAM" id="SSF81321">
    <property type="entry name" value="Family A G protein-coupled receptor-like"/>
    <property type="match status" value="1"/>
</dbReference>
<dbReference type="OrthoDB" id="6022531at2759"/>
<dbReference type="Proteomes" id="UP000786811">
    <property type="component" value="Unassembled WGS sequence"/>
</dbReference>
<feature type="transmembrane region" description="Helical" evidence="13">
    <location>
        <begin position="205"/>
        <end position="227"/>
    </location>
</feature>
<accession>A0A8J2HEV2</accession>
<keyword evidence="9 13" id="KW-0472">Membrane</keyword>
<dbReference type="SMART" id="SM00369">
    <property type="entry name" value="LRR_TYP"/>
    <property type="match status" value="2"/>
</dbReference>
<protein>
    <submittedName>
        <fullName evidence="15">Similar to RXFP2: Relaxin receptor 2 (Homo sapiens)</fullName>
    </submittedName>
</protein>